<dbReference type="InterPro" id="IPR003593">
    <property type="entry name" value="AAA+_ATPase"/>
</dbReference>
<reference evidence="4" key="1">
    <citation type="journal article" date="2021" name="PeerJ">
        <title>Extensive microbial diversity within the chicken gut microbiome revealed by metagenomics and culture.</title>
        <authorList>
            <person name="Gilroy R."/>
            <person name="Ravi A."/>
            <person name="Getino M."/>
            <person name="Pursley I."/>
            <person name="Horton D.L."/>
            <person name="Alikhan N.F."/>
            <person name="Baker D."/>
            <person name="Gharbi K."/>
            <person name="Hall N."/>
            <person name="Watson M."/>
            <person name="Adriaenssens E.M."/>
            <person name="Foster-Nyarko E."/>
            <person name="Jarju S."/>
            <person name="Secka A."/>
            <person name="Antonio M."/>
            <person name="Oren A."/>
            <person name="Chaudhuri R.R."/>
            <person name="La Ragione R."/>
            <person name="Hildebrand F."/>
            <person name="Pallen M.J."/>
        </authorList>
    </citation>
    <scope>NUCLEOTIDE SEQUENCE</scope>
    <source>
        <strain evidence="4">G3-2149</strain>
    </source>
</reference>
<evidence type="ECO:0000259" key="3">
    <source>
        <dbReference type="PROSITE" id="PS50893"/>
    </source>
</evidence>
<dbReference type="AlphaFoldDB" id="A0A9E2P1X5"/>
<evidence type="ECO:0000313" key="4">
    <source>
        <dbReference type="EMBL" id="MBU3853476.1"/>
    </source>
</evidence>
<dbReference type="EMBL" id="JAHLFU010000141">
    <property type="protein sequence ID" value="MBU3853476.1"/>
    <property type="molecule type" value="Genomic_DNA"/>
</dbReference>
<evidence type="ECO:0000313" key="5">
    <source>
        <dbReference type="Proteomes" id="UP000823865"/>
    </source>
</evidence>
<proteinExistence type="predicted"/>
<feature type="domain" description="ABC transporter" evidence="3">
    <location>
        <begin position="3"/>
        <end position="229"/>
    </location>
</feature>
<reference evidence="4" key="2">
    <citation type="submission" date="2021-04" db="EMBL/GenBank/DDBJ databases">
        <authorList>
            <person name="Gilroy R."/>
        </authorList>
    </citation>
    <scope>NUCLEOTIDE SEQUENCE</scope>
    <source>
        <strain evidence="4">G3-2149</strain>
    </source>
</reference>
<organism evidence="4 5">
    <name type="scientific">Candidatus Paraprevotella stercoravium</name>
    <dbReference type="NCBI Taxonomy" id="2838725"/>
    <lineage>
        <taxon>Bacteria</taxon>
        <taxon>Pseudomonadati</taxon>
        <taxon>Bacteroidota</taxon>
        <taxon>Bacteroidia</taxon>
        <taxon>Bacteroidales</taxon>
        <taxon>Prevotellaceae</taxon>
        <taxon>Paraprevotella</taxon>
    </lineage>
</organism>
<dbReference type="SUPFAM" id="SSF52540">
    <property type="entry name" value="P-loop containing nucleoside triphosphate hydrolases"/>
    <property type="match status" value="1"/>
</dbReference>
<dbReference type="InterPro" id="IPR027417">
    <property type="entry name" value="P-loop_NTPase"/>
</dbReference>
<protein>
    <submittedName>
        <fullName evidence="4">ATP-binding cassette domain-containing protein</fullName>
    </submittedName>
</protein>
<evidence type="ECO:0000256" key="2">
    <source>
        <dbReference type="ARBA" id="ARBA00022840"/>
    </source>
</evidence>
<dbReference type="SMART" id="SM00382">
    <property type="entry name" value="AAA"/>
    <property type="match status" value="1"/>
</dbReference>
<dbReference type="Proteomes" id="UP000823865">
    <property type="component" value="Unassembled WGS sequence"/>
</dbReference>
<gene>
    <name evidence="4" type="ORF">H9789_06630</name>
</gene>
<dbReference type="InterPro" id="IPR003439">
    <property type="entry name" value="ABC_transporter-like_ATP-bd"/>
</dbReference>
<dbReference type="GO" id="GO:0005524">
    <property type="term" value="F:ATP binding"/>
    <property type="evidence" value="ECO:0007669"/>
    <property type="project" value="UniProtKB-KW"/>
</dbReference>
<keyword evidence="2 4" id="KW-0067">ATP-binding</keyword>
<evidence type="ECO:0000256" key="1">
    <source>
        <dbReference type="ARBA" id="ARBA00022741"/>
    </source>
</evidence>
<comment type="caution">
    <text evidence="4">The sequence shown here is derived from an EMBL/GenBank/DDBJ whole genome shotgun (WGS) entry which is preliminary data.</text>
</comment>
<sequence>MLVDFDQVQIYQEDHLILKDVKLQVNEGEFVYIIGKVGTGKTSLLKTLYGELDVNKGKAMVLDTDMCRVKRKQLPTLRRQLGIVFQDFQLLLDRNVEENLNFVLRATGWKKKKERKERIDRVLQLVEMEEYKKCMPYELSGGEQQRVCIARALLNKPKLIIADEATGNLDAETGRKTAALLYEICKNGTAVIMSTHNEQLIQEFPGAVYRCKDAQLEECTESFRKQASL</sequence>
<dbReference type="PROSITE" id="PS00211">
    <property type="entry name" value="ABC_TRANSPORTER_1"/>
    <property type="match status" value="1"/>
</dbReference>
<keyword evidence="1" id="KW-0547">Nucleotide-binding</keyword>
<accession>A0A9E2P1X5</accession>
<dbReference type="InterPro" id="IPR017871">
    <property type="entry name" value="ABC_transporter-like_CS"/>
</dbReference>
<dbReference type="PROSITE" id="PS50893">
    <property type="entry name" value="ABC_TRANSPORTER_2"/>
    <property type="match status" value="1"/>
</dbReference>
<name>A0A9E2P1X5_9BACT</name>
<dbReference type="PANTHER" id="PTHR24220:SF470">
    <property type="entry name" value="CELL DIVISION ATP-BINDING PROTEIN FTSE"/>
    <property type="match status" value="1"/>
</dbReference>
<dbReference type="GO" id="GO:0016887">
    <property type="term" value="F:ATP hydrolysis activity"/>
    <property type="evidence" value="ECO:0007669"/>
    <property type="project" value="InterPro"/>
</dbReference>
<dbReference type="GO" id="GO:0022857">
    <property type="term" value="F:transmembrane transporter activity"/>
    <property type="evidence" value="ECO:0007669"/>
    <property type="project" value="TreeGrafter"/>
</dbReference>
<dbReference type="PANTHER" id="PTHR24220">
    <property type="entry name" value="IMPORT ATP-BINDING PROTEIN"/>
    <property type="match status" value="1"/>
</dbReference>
<dbReference type="GO" id="GO:0005886">
    <property type="term" value="C:plasma membrane"/>
    <property type="evidence" value="ECO:0007669"/>
    <property type="project" value="TreeGrafter"/>
</dbReference>
<dbReference type="InterPro" id="IPR015854">
    <property type="entry name" value="ABC_transpr_LolD-like"/>
</dbReference>
<dbReference type="Gene3D" id="3.40.50.300">
    <property type="entry name" value="P-loop containing nucleotide triphosphate hydrolases"/>
    <property type="match status" value="1"/>
</dbReference>
<dbReference type="Pfam" id="PF00005">
    <property type="entry name" value="ABC_tran"/>
    <property type="match status" value="1"/>
</dbReference>